<dbReference type="CDD" id="cd00093">
    <property type="entry name" value="HTH_XRE"/>
    <property type="match status" value="1"/>
</dbReference>
<name>A0A4R5BAV3_9ACTN</name>
<dbReference type="InterPro" id="IPR043917">
    <property type="entry name" value="DUF5753"/>
</dbReference>
<organism evidence="2 3">
    <name type="scientific">Actinomadura rubrisoli</name>
    <dbReference type="NCBI Taxonomy" id="2530368"/>
    <lineage>
        <taxon>Bacteria</taxon>
        <taxon>Bacillati</taxon>
        <taxon>Actinomycetota</taxon>
        <taxon>Actinomycetes</taxon>
        <taxon>Streptosporangiales</taxon>
        <taxon>Thermomonosporaceae</taxon>
        <taxon>Actinomadura</taxon>
    </lineage>
</organism>
<dbReference type="Proteomes" id="UP000294513">
    <property type="component" value="Unassembled WGS sequence"/>
</dbReference>
<feature type="domain" description="HTH cro/C1-type" evidence="1">
    <location>
        <begin position="42"/>
        <end position="73"/>
    </location>
</feature>
<dbReference type="SUPFAM" id="SSF47413">
    <property type="entry name" value="lambda repressor-like DNA-binding domains"/>
    <property type="match status" value="1"/>
</dbReference>
<evidence type="ECO:0000313" key="2">
    <source>
        <dbReference type="EMBL" id="TDD82625.1"/>
    </source>
</evidence>
<reference evidence="2 3" key="1">
    <citation type="submission" date="2019-03" db="EMBL/GenBank/DDBJ databases">
        <title>Draft genome sequences of novel Actinobacteria.</title>
        <authorList>
            <person name="Sahin N."/>
            <person name="Ay H."/>
            <person name="Saygin H."/>
        </authorList>
    </citation>
    <scope>NUCLEOTIDE SEQUENCE [LARGE SCALE GENOMIC DNA]</scope>
    <source>
        <strain evidence="2 3">H3C3</strain>
    </source>
</reference>
<accession>A0A4R5BAV3</accession>
<keyword evidence="3" id="KW-1185">Reference proteome</keyword>
<proteinExistence type="predicted"/>
<dbReference type="AlphaFoldDB" id="A0A4R5BAV3"/>
<dbReference type="Gene3D" id="1.10.260.40">
    <property type="entry name" value="lambda repressor-like DNA-binding domains"/>
    <property type="match status" value="1"/>
</dbReference>
<dbReference type="GO" id="GO:0003677">
    <property type="term" value="F:DNA binding"/>
    <property type="evidence" value="ECO:0007669"/>
    <property type="project" value="InterPro"/>
</dbReference>
<evidence type="ECO:0000313" key="3">
    <source>
        <dbReference type="Proteomes" id="UP000294513"/>
    </source>
</evidence>
<dbReference type="EMBL" id="SMKU01000122">
    <property type="protein sequence ID" value="TDD82625.1"/>
    <property type="molecule type" value="Genomic_DNA"/>
</dbReference>
<protein>
    <submittedName>
        <fullName evidence="2">XRE family transcriptional regulator</fullName>
    </submittedName>
</protein>
<dbReference type="InterPro" id="IPR010982">
    <property type="entry name" value="Lambda_DNA-bd_dom_sf"/>
</dbReference>
<dbReference type="Pfam" id="PF13560">
    <property type="entry name" value="HTH_31"/>
    <property type="match status" value="1"/>
</dbReference>
<comment type="caution">
    <text evidence="2">The sequence shown here is derived from an EMBL/GenBank/DDBJ whole genome shotgun (WGS) entry which is preliminary data.</text>
</comment>
<dbReference type="InterPro" id="IPR001387">
    <property type="entry name" value="Cro/C1-type_HTH"/>
</dbReference>
<sequence length="291" mass="32846">MNPLWLSSLRSRTHRNKRGGLMHARDSLDPRGSIWHFIAVHLRRYREAHGMSGQALGDLLGCDRSTVSRYESNTLKLKRDHAKIIDREWNTNGMFMDLIGFAERADEGDWLVNLADYEARATRIRMWETSVVPGLLQTRDYANAALTAGTNDDPDADLDRRMRRQASVFDKPRPPRVTAFLNWVVLAQQVGSPEVMRGQFAHLIELSKLPHISIRVVERHAGAHPGLDGSFKLLTVDDRDVAYTEAATRGRFLMDPYDVQEVAVSYDWIGDVAAPVGPSQALLVAELEKYA</sequence>
<evidence type="ECO:0000259" key="1">
    <source>
        <dbReference type="PROSITE" id="PS50943"/>
    </source>
</evidence>
<dbReference type="OrthoDB" id="3355929at2"/>
<dbReference type="SMART" id="SM00530">
    <property type="entry name" value="HTH_XRE"/>
    <property type="match status" value="1"/>
</dbReference>
<gene>
    <name evidence="2" type="ORF">E1298_22425</name>
</gene>
<dbReference type="Pfam" id="PF19054">
    <property type="entry name" value="DUF5753"/>
    <property type="match status" value="1"/>
</dbReference>
<dbReference type="PROSITE" id="PS50943">
    <property type="entry name" value="HTH_CROC1"/>
    <property type="match status" value="1"/>
</dbReference>